<evidence type="ECO:0000313" key="6">
    <source>
        <dbReference type="Proteomes" id="UP001138500"/>
    </source>
</evidence>
<comment type="caution">
    <text evidence="5">The sequence shown here is derived from an EMBL/GenBank/DDBJ whole genome shotgun (WGS) entry which is preliminary data.</text>
</comment>
<dbReference type="InterPro" id="IPR010679">
    <property type="entry name" value="DUF1254"/>
</dbReference>
<reference evidence="5 6" key="2">
    <citation type="journal article" date="2021" name="Curr. Genet.">
        <title>Genetic response to nitrogen starvation in the aggressive Eucalyptus foliar pathogen Teratosphaeria destructans.</title>
        <authorList>
            <person name="Havenga M."/>
            <person name="Wingfield B.D."/>
            <person name="Wingfield M.J."/>
            <person name="Dreyer L.L."/>
            <person name="Roets F."/>
            <person name="Aylward J."/>
        </authorList>
    </citation>
    <scope>NUCLEOTIDE SEQUENCE [LARGE SCALE GENOMIC DNA]</scope>
    <source>
        <strain evidence="5">CMW44962</strain>
    </source>
</reference>
<feature type="chain" id="PRO_5040946368" description="Beta-lactamase-related domain-containing protein" evidence="2">
    <location>
        <begin position="20"/>
        <end position="529"/>
    </location>
</feature>
<keyword evidence="6" id="KW-1185">Reference proteome</keyword>
<dbReference type="InterPro" id="IPR037050">
    <property type="entry name" value="DUF1254_sf"/>
</dbReference>
<dbReference type="Pfam" id="PF06863">
    <property type="entry name" value="DUF1254"/>
    <property type="match status" value="1"/>
</dbReference>
<feature type="domain" description="DUF1214" evidence="3">
    <location>
        <begin position="358"/>
        <end position="462"/>
    </location>
</feature>
<sequence length="529" mass="56124">MLLYVALQAISLLMTTTCGQQTNLTPQNATAFSLLYGYPLIGFHKLAAPLVANIGVNQVVHSRSLSTAASTAVVKPNVDTLYSAGIFDLSHNDVQMQLPEIPSDQYALFSFYDPYGDNFANVGTGNFDSSRSVDLRQRSSKGSLGYGLDPISGTHAHPGALIYSPSTYGIVLIRWLVNSTNLDLVHRLQDTFVIANATTNSSTKENEPYITDVLGLSVNTSVSPAQDVLTLLSKLAAFTGPEVFNESKIVNQNLVAAGITANKTSLGSGVDLNAANNSALAYAATAWEANQVRLNDGWSMLAPNKAGNFRRDYGIRAAVAGGGYLMLQAPNAIYPGWSNSTTSGTGGLAGGDVDLSANESLLYTFSSKPPLQPNGFWSLTAYSDNYLIPNNISVYALGDRSNMTYSDGSLVYGFNSSWHNGRFQILIQAADSVPPTNWTKNWLPSPAGGGSVSALLRWYLAEQSLLDGTYEYPVVTRQPAIKASGGVEGSSSTPSASSSGIEKNGGVVPLANRSTSLLAAVLVIMVLRI</sequence>
<organism evidence="5 6">
    <name type="scientific">Teratosphaeria destructans</name>
    <dbReference type="NCBI Taxonomy" id="418781"/>
    <lineage>
        <taxon>Eukaryota</taxon>
        <taxon>Fungi</taxon>
        <taxon>Dikarya</taxon>
        <taxon>Ascomycota</taxon>
        <taxon>Pezizomycotina</taxon>
        <taxon>Dothideomycetes</taxon>
        <taxon>Dothideomycetidae</taxon>
        <taxon>Mycosphaerellales</taxon>
        <taxon>Teratosphaeriaceae</taxon>
        <taxon>Teratosphaeria</taxon>
    </lineage>
</organism>
<dbReference type="OrthoDB" id="2018906at2759"/>
<dbReference type="Proteomes" id="UP001138500">
    <property type="component" value="Unassembled WGS sequence"/>
</dbReference>
<evidence type="ECO:0008006" key="7">
    <source>
        <dbReference type="Google" id="ProtNLM"/>
    </source>
</evidence>
<evidence type="ECO:0000313" key="5">
    <source>
        <dbReference type="EMBL" id="KAH9812191.1"/>
    </source>
</evidence>
<feature type="domain" description="DUF1254" evidence="4">
    <location>
        <begin position="56"/>
        <end position="194"/>
    </location>
</feature>
<dbReference type="AlphaFoldDB" id="A0A9W7SJA2"/>
<reference evidence="5 6" key="1">
    <citation type="journal article" date="2018" name="IMA Fungus">
        <title>IMA Genome-F 10: Nine draft genome sequences of Claviceps purpurea s.lat., including C. arundinis, C. humidiphila, and C. cf. spartinae, pseudomolecules for the pitch canker pathogen Fusarium circinatum, draft genome of Davidsoniella eucalypti, Grosmannia galeiformis, Quambalaria eucalypti, and Teratosphaeria destructans.</title>
        <authorList>
            <person name="Wingfield B.D."/>
            <person name="Liu M."/>
            <person name="Nguyen H.D."/>
            <person name="Lane F.A."/>
            <person name="Morgan S.W."/>
            <person name="De Vos L."/>
            <person name="Wilken P.M."/>
            <person name="Duong T.A."/>
            <person name="Aylward J."/>
            <person name="Coetzee M.P."/>
            <person name="Dadej K."/>
            <person name="De Beer Z.W."/>
            <person name="Findlay W."/>
            <person name="Havenga M."/>
            <person name="Kolarik M."/>
            <person name="Menzies J.G."/>
            <person name="Naidoo K."/>
            <person name="Pochopski O."/>
            <person name="Shoukouhi P."/>
            <person name="Santana Q.C."/>
            <person name="Seifert K.A."/>
            <person name="Soal N."/>
            <person name="Steenkamp E.T."/>
            <person name="Tatham C.T."/>
            <person name="van der Nest M.A."/>
            <person name="Wingfield M.J."/>
        </authorList>
    </citation>
    <scope>NUCLEOTIDE SEQUENCE [LARGE SCALE GENOMIC DNA]</scope>
    <source>
        <strain evidence="5">CMW44962</strain>
    </source>
</reference>
<dbReference type="InterPro" id="IPR010621">
    <property type="entry name" value="DUF1214"/>
</dbReference>
<dbReference type="InterPro" id="IPR037049">
    <property type="entry name" value="DUF1214_C_sf"/>
</dbReference>
<feature type="compositionally biased region" description="Low complexity" evidence="1">
    <location>
        <begin position="490"/>
        <end position="499"/>
    </location>
</feature>
<proteinExistence type="predicted"/>
<keyword evidence="2" id="KW-0732">Signal</keyword>
<accession>A0A9W7SJA2</accession>
<dbReference type="SUPFAM" id="SSF160935">
    <property type="entry name" value="VPA0735-like"/>
    <property type="match status" value="1"/>
</dbReference>
<dbReference type="Gene3D" id="2.60.120.600">
    <property type="entry name" value="Domain of unknown function DUF1214, C-terminal domain"/>
    <property type="match status" value="1"/>
</dbReference>
<dbReference type="Gene3D" id="2.60.40.1610">
    <property type="entry name" value="Domain of unknown function DUF1254"/>
    <property type="match status" value="1"/>
</dbReference>
<evidence type="ECO:0000256" key="1">
    <source>
        <dbReference type="SAM" id="MobiDB-lite"/>
    </source>
</evidence>
<feature type="signal peptide" evidence="2">
    <location>
        <begin position="1"/>
        <end position="19"/>
    </location>
</feature>
<name>A0A9W7SJA2_9PEZI</name>
<gene>
    <name evidence="5" type="ORF">Tdes44962_MAKER05832</name>
</gene>
<dbReference type="Pfam" id="PF06742">
    <property type="entry name" value="DUF1214"/>
    <property type="match status" value="1"/>
</dbReference>
<dbReference type="EMBL" id="RIBY02002467">
    <property type="protein sequence ID" value="KAH9812191.1"/>
    <property type="molecule type" value="Genomic_DNA"/>
</dbReference>
<feature type="region of interest" description="Disordered" evidence="1">
    <location>
        <begin position="483"/>
        <end position="502"/>
    </location>
</feature>
<dbReference type="PANTHER" id="PTHR36509">
    <property type="entry name" value="BLL3101 PROTEIN"/>
    <property type="match status" value="1"/>
</dbReference>
<dbReference type="PANTHER" id="PTHR36509:SF2">
    <property type="entry name" value="BLL3101 PROTEIN"/>
    <property type="match status" value="1"/>
</dbReference>
<protein>
    <recommendedName>
        <fullName evidence="7">Beta-lactamase-related domain-containing protein</fullName>
    </recommendedName>
</protein>
<evidence type="ECO:0000259" key="3">
    <source>
        <dbReference type="Pfam" id="PF06742"/>
    </source>
</evidence>
<evidence type="ECO:0000259" key="4">
    <source>
        <dbReference type="Pfam" id="PF06863"/>
    </source>
</evidence>
<evidence type="ECO:0000256" key="2">
    <source>
        <dbReference type="SAM" id="SignalP"/>
    </source>
</evidence>